<dbReference type="SUPFAM" id="SSF52540">
    <property type="entry name" value="P-loop containing nucleoside triphosphate hydrolases"/>
    <property type="match status" value="2"/>
</dbReference>
<dbReference type="SUPFAM" id="SSF48403">
    <property type="entry name" value="Ankyrin repeat"/>
    <property type="match status" value="1"/>
</dbReference>
<feature type="domain" description="G" evidence="5">
    <location>
        <begin position="241"/>
        <end position="354"/>
    </location>
</feature>
<dbReference type="AlphaFoldDB" id="A0A830HDC7"/>
<evidence type="ECO:0000259" key="5">
    <source>
        <dbReference type="Pfam" id="PF01926"/>
    </source>
</evidence>
<evidence type="ECO:0008006" key="9">
    <source>
        <dbReference type="Google" id="ProtNLM"/>
    </source>
</evidence>
<dbReference type="PROSITE" id="PS50088">
    <property type="entry name" value="ANK_REPEAT"/>
    <property type="match status" value="1"/>
</dbReference>
<dbReference type="GO" id="GO:0051017">
    <property type="term" value="P:actin filament bundle assembly"/>
    <property type="evidence" value="ECO:0007669"/>
    <property type="project" value="TreeGrafter"/>
</dbReference>
<dbReference type="InterPro" id="IPR036770">
    <property type="entry name" value="Ankyrin_rpt-contain_sf"/>
</dbReference>
<evidence type="ECO:0000256" key="3">
    <source>
        <dbReference type="PROSITE-ProRule" id="PRU00023"/>
    </source>
</evidence>
<organism evidence="7 8">
    <name type="scientific">Pycnococcus provasolii</name>
    <dbReference type="NCBI Taxonomy" id="41880"/>
    <lineage>
        <taxon>Eukaryota</taxon>
        <taxon>Viridiplantae</taxon>
        <taxon>Chlorophyta</taxon>
        <taxon>Pseudoscourfieldiophyceae</taxon>
        <taxon>Pseudoscourfieldiales</taxon>
        <taxon>Pycnococcaceae</taxon>
        <taxon>Pycnococcus</taxon>
    </lineage>
</organism>
<name>A0A830HDC7_9CHLO</name>
<dbReference type="OrthoDB" id="303876at2759"/>
<gene>
    <name evidence="7" type="ORF">PPROV_000233600</name>
</gene>
<dbReference type="InterPro" id="IPR027417">
    <property type="entry name" value="P-loop_NTPase"/>
</dbReference>
<keyword evidence="1" id="KW-0677">Repeat</keyword>
<reference evidence="7" key="1">
    <citation type="submission" date="2020-10" db="EMBL/GenBank/DDBJ databases">
        <title>Unveiling of a novel bifunctional photoreceptor, Dualchrome1, isolated from a cosmopolitan green alga.</title>
        <authorList>
            <person name="Suzuki S."/>
            <person name="Kawachi M."/>
        </authorList>
    </citation>
    <scope>NUCLEOTIDE SEQUENCE</scope>
    <source>
        <strain evidence="7">NIES 2893</strain>
    </source>
</reference>
<feature type="compositionally biased region" description="Basic and acidic residues" evidence="4">
    <location>
        <begin position="691"/>
        <end position="745"/>
    </location>
</feature>
<keyword evidence="2 3" id="KW-0040">ANK repeat</keyword>
<dbReference type="PROSITE" id="PS50297">
    <property type="entry name" value="ANK_REP_REGION"/>
    <property type="match status" value="1"/>
</dbReference>
<dbReference type="Gene3D" id="1.25.40.20">
    <property type="entry name" value="Ankyrin repeat-containing domain"/>
    <property type="match status" value="2"/>
</dbReference>
<dbReference type="InterPro" id="IPR006073">
    <property type="entry name" value="GTP-bd"/>
</dbReference>
<evidence type="ECO:0000256" key="2">
    <source>
        <dbReference type="ARBA" id="ARBA00023043"/>
    </source>
</evidence>
<dbReference type="SUPFAM" id="SSF52200">
    <property type="entry name" value="Toll/Interleukin receptor TIR domain"/>
    <property type="match status" value="1"/>
</dbReference>
<dbReference type="Pfam" id="PF01926">
    <property type="entry name" value="MMR_HSR1"/>
    <property type="match status" value="1"/>
</dbReference>
<comment type="caution">
    <text evidence="7">The sequence shown here is derived from an EMBL/GenBank/DDBJ whole genome shotgun (WGS) entry which is preliminary data.</text>
</comment>
<dbReference type="Gene3D" id="3.40.50.300">
    <property type="entry name" value="P-loop containing nucleotide triphosphate hydrolases"/>
    <property type="match status" value="1"/>
</dbReference>
<evidence type="ECO:0000256" key="1">
    <source>
        <dbReference type="ARBA" id="ARBA00022737"/>
    </source>
</evidence>
<dbReference type="InterPro" id="IPR052420">
    <property type="entry name" value="Espin/Espin-like"/>
</dbReference>
<dbReference type="Proteomes" id="UP000660262">
    <property type="component" value="Unassembled WGS sequence"/>
</dbReference>
<feature type="domain" description="TIR" evidence="6">
    <location>
        <begin position="14"/>
        <end position="95"/>
    </location>
</feature>
<evidence type="ECO:0000313" key="7">
    <source>
        <dbReference type="EMBL" id="GHP03581.1"/>
    </source>
</evidence>
<dbReference type="GO" id="GO:0005525">
    <property type="term" value="F:GTP binding"/>
    <property type="evidence" value="ECO:0007669"/>
    <property type="project" value="InterPro"/>
</dbReference>
<feature type="repeat" description="ANK" evidence="3">
    <location>
        <begin position="953"/>
        <end position="976"/>
    </location>
</feature>
<evidence type="ECO:0000259" key="6">
    <source>
        <dbReference type="Pfam" id="PF13676"/>
    </source>
</evidence>
<dbReference type="EMBL" id="BNJQ01000005">
    <property type="protein sequence ID" value="GHP03581.1"/>
    <property type="molecule type" value="Genomic_DNA"/>
</dbReference>
<protein>
    <recommendedName>
        <fullName evidence="9">TIR domain-containing protein</fullName>
    </recommendedName>
</protein>
<dbReference type="InterPro" id="IPR035897">
    <property type="entry name" value="Toll_tir_struct_dom_sf"/>
</dbReference>
<feature type="region of interest" description="Disordered" evidence="4">
    <location>
        <begin position="632"/>
        <end position="658"/>
    </location>
</feature>
<dbReference type="InterPro" id="IPR002110">
    <property type="entry name" value="Ankyrin_rpt"/>
</dbReference>
<accession>A0A830HDC7</accession>
<sequence length="1054" mass="117191">MQRGAAQGNGWTYFISHNQEDSKTEALELTVQLGKGACWLDVHQRDAGQKAMENGVRNSQFFVCILSPGYLESKWCMAELEWAFKFSKPIILCFRAADNVGALLQLLPNEFASVSNIQGIKLDRSHPDFFQVAINMIHERVGDATGNSDGISKVRRGKGAIEHWKTMRTTVFTVVAARRFREGGKEYHPSNHELDVLPAIALRKLENPQLQLNADQQLEVLEACIAAGKQQAVRATDKQLVMVIGNTGAGKSTLVNYLHGCQMELHKSTDEKGKKKKVIRVREDSSPPELMEIGHTNKSATFMPKVDGGDDTLTFADCPGFLDNRGAEINIANAVNIKAAVSQAAGIRVLIVLNYYSLKADRGRGIRELAQILADLFGDARRMGEHASSVILGLSQAPRRDEDDDEPMQLSDFQDRVSDTTGLGDDAAAIVKSLVSRMFVYDPLNRGDETWSVCDQILASLRSLPPIAEPGDVFRTVLTAEDERALRACVSEMSMRLRKGMERKEYDMVGTMLRQLSALEGIGNPLVTRMLANAREQVALASVMLKDDAIRCAMTRGFDEADEGVRELKRAASALSKAGQATKDLAWRVLKMSEDASAAVRRLKEDEEERRRMRDRHDALQRQVEFLEAKAREDRERADAHRAELEKERADNERKRKDMAEAFEAERKKIEERMAESTEAEVRKKMQEELKRLETERDAQEREARETFEKREKQLREQAEASARRAAEAEKERQSLMTAAKKEQEQQATSEIIYRQQAHARETNTGNDTNRYANANIHKLIANKSWSEVKACLSAYPGKAREKDNGHSHVYGSLNVPLHSAVQNNAPADVVRMLLDAYPAGAKENNNDGNLPLHLAAGRYAPAGVVRMLLDAYAEGARVKDNSGYLPLHYAVANKAPADVVRMLLDAYPAGARVTNYVGYLPLHYAAQYNAPADVVRMLLDAYAEGARGKDNSGFLPLHLAAIHGAPAHVVRMLLDAYPAGAKEKNNDGNLPLHLVTGRYAPAGVVRMLWEAYPDGRKVKNNNGKLPVHLAKQYNAPAEVIIMLNVPLGTSWFS</sequence>
<feature type="region of interest" description="Disordered" evidence="4">
    <location>
        <begin position="691"/>
        <end position="750"/>
    </location>
</feature>
<dbReference type="GO" id="GO:0051015">
    <property type="term" value="F:actin filament binding"/>
    <property type="evidence" value="ECO:0007669"/>
    <property type="project" value="TreeGrafter"/>
</dbReference>
<dbReference type="InterPro" id="IPR000157">
    <property type="entry name" value="TIR_dom"/>
</dbReference>
<dbReference type="PANTHER" id="PTHR24153:SF8">
    <property type="entry name" value="FORKED, ISOFORM F"/>
    <property type="match status" value="1"/>
</dbReference>
<evidence type="ECO:0000256" key="4">
    <source>
        <dbReference type="SAM" id="MobiDB-lite"/>
    </source>
</evidence>
<keyword evidence="8" id="KW-1185">Reference proteome</keyword>
<dbReference type="SMART" id="SM00248">
    <property type="entry name" value="ANK"/>
    <property type="match status" value="5"/>
</dbReference>
<dbReference type="GO" id="GO:0007165">
    <property type="term" value="P:signal transduction"/>
    <property type="evidence" value="ECO:0007669"/>
    <property type="project" value="InterPro"/>
</dbReference>
<dbReference type="Gene3D" id="3.40.50.10140">
    <property type="entry name" value="Toll/interleukin-1 receptor homology (TIR) domain"/>
    <property type="match status" value="1"/>
</dbReference>
<dbReference type="GO" id="GO:0005737">
    <property type="term" value="C:cytoplasm"/>
    <property type="evidence" value="ECO:0007669"/>
    <property type="project" value="TreeGrafter"/>
</dbReference>
<dbReference type="Pfam" id="PF12796">
    <property type="entry name" value="Ank_2"/>
    <property type="match status" value="2"/>
</dbReference>
<evidence type="ECO:0000313" key="8">
    <source>
        <dbReference type="Proteomes" id="UP000660262"/>
    </source>
</evidence>
<dbReference type="PANTHER" id="PTHR24153">
    <property type="entry name" value="ESPIN"/>
    <property type="match status" value="1"/>
</dbReference>
<proteinExistence type="predicted"/>
<dbReference type="Pfam" id="PF13676">
    <property type="entry name" value="TIR_2"/>
    <property type="match status" value="1"/>
</dbReference>